<dbReference type="CDD" id="cd05483">
    <property type="entry name" value="retropepsin_like_bacteria"/>
    <property type="match status" value="1"/>
</dbReference>
<dbReference type="Gene3D" id="2.40.70.10">
    <property type="entry name" value="Acid Proteases"/>
    <property type="match status" value="1"/>
</dbReference>
<dbReference type="Pfam" id="PF17820">
    <property type="entry name" value="PDZ_6"/>
    <property type="match status" value="1"/>
</dbReference>
<dbReference type="InterPro" id="IPR021109">
    <property type="entry name" value="Peptidase_aspartic_dom_sf"/>
</dbReference>
<protein>
    <recommendedName>
        <fullName evidence="1">PDZ domain-containing protein</fullName>
    </recommendedName>
</protein>
<sequence length="618" mass="69440">MRSHGQILSVPIVLILTAGAALGQGLADPYEILHKHYKAIGGLERLAAEETRYSEGTVTMPGMEGTIKQWMEPPARRREELDLKVFRQTTGDNGQVNWVVDTNGKLTIVRDEAAIARRKIETLLEMYDHLNPDSEHFTLSFEGIETVGTDDCYLVKIENTINQDIRYEYFDTRDLFLRKSLQLQPDMEIETLYSDYRQVNGVHRPFKMEVAIAPVGQTMTIQLATYDVGREFEPSLFEPPQQDVQDFSFTEGWSSEDIPFQYIEEHIYLNVSIGGKKTLWILDTGASVSVIDSAFAAELGLQPEGRLMGQGAGGPVEISFTTLPPYSIPGIEFSEQMVASLNIHDLFHNAFGLDVAGILGYDFLSRLVTKVDYANEKLSFYHPDRFEYHGDGTVLEAPLRENIFTVATTVDGKYSGKWRVDLGAGGVHLDCLPPDIEGVVIRRGIERVGRGAGGEFPVRNLRFRTIEFAGFVVKDPLISVPPGRCPETFGDAEPIGTLGNRLFQRFVLYLDYERQQLIVEKGADFNRTPPRDRSGLQIWLSEDDDMEVNFVSPDTPAAEAGFKKGDIIESINGISADYFAGVISVRELLREDAGTEYRFTILRDGKMKKLKMKLRDLY</sequence>
<organism evidence="2 3">
    <name type="scientific">candidate division TA06 bacterium DG_24</name>
    <dbReference type="NCBI Taxonomy" id="1703770"/>
    <lineage>
        <taxon>Bacteria</taxon>
        <taxon>Bacteria division TA06</taxon>
    </lineage>
</organism>
<dbReference type="EMBL" id="LIZS01000021">
    <property type="protein sequence ID" value="KPJ53358.1"/>
    <property type="molecule type" value="Genomic_DNA"/>
</dbReference>
<dbReference type="InterPro" id="IPR041489">
    <property type="entry name" value="PDZ_6"/>
</dbReference>
<dbReference type="AlphaFoldDB" id="A0A0S7WT38"/>
<accession>A0A0S7WT38</accession>
<evidence type="ECO:0000313" key="3">
    <source>
        <dbReference type="Proteomes" id="UP000052008"/>
    </source>
</evidence>
<comment type="caution">
    <text evidence="2">The sequence shown here is derived from an EMBL/GenBank/DDBJ whole genome shotgun (WGS) entry which is preliminary data.</text>
</comment>
<dbReference type="STRING" id="1703770.AMJ39_04965"/>
<dbReference type="PROSITE" id="PS50106">
    <property type="entry name" value="PDZ"/>
    <property type="match status" value="1"/>
</dbReference>
<feature type="domain" description="PDZ" evidence="1">
    <location>
        <begin position="535"/>
        <end position="593"/>
    </location>
</feature>
<reference evidence="2 3" key="1">
    <citation type="journal article" date="2015" name="Microbiome">
        <title>Genomic resolution of linkages in carbon, nitrogen, and sulfur cycling among widespread estuary sediment bacteria.</title>
        <authorList>
            <person name="Baker B.J."/>
            <person name="Lazar C.S."/>
            <person name="Teske A.P."/>
            <person name="Dick G.J."/>
        </authorList>
    </citation>
    <scope>NUCLEOTIDE SEQUENCE [LARGE SCALE GENOMIC DNA]</scope>
    <source>
        <strain evidence="2">DG_24</strain>
    </source>
</reference>
<dbReference type="InterPro" id="IPR001478">
    <property type="entry name" value="PDZ"/>
</dbReference>
<dbReference type="SUPFAM" id="SSF50630">
    <property type="entry name" value="Acid proteases"/>
    <property type="match status" value="1"/>
</dbReference>
<evidence type="ECO:0000259" key="1">
    <source>
        <dbReference type="PROSITE" id="PS50106"/>
    </source>
</evidence>
<dbReference type="Pfam" id="PF13650">
    <property type="entry name" value="Asp_protease_2"/>
    <property type="match status" value="1"/>
</dbReference>
<dbReference type="Gene3D" id="2.30.42.10">
    <property type="match status" value="1"/>
</dbReference>
<dbReference type="SUPFAM" id="SSF50156">
    <property type="entry name" value="PDZ domain-like"/>
    <property type="match status" value="1"/>
</dbReference>
<name>A0A0S7WT38_UNCT6</name>
<proteinExistence type="predicted"/>
<dbReference type="InterPro" id="IPR036034">
    <property type="entry name" value="PDZ_sf"/>
</dbReference>
<dbReference type="InterPro" id="IPR034122">
    <property type="entry name" value="Retropepsin-like_bacterial"/>
</dbReference>
<dbReference type="Proteomes" id="UP000052008">
    <property type="component" value="Unassembled WGS sequence"/>
</dbReference>
<gene>
    <name evidence="2" type="ORF">AMJ39_04965</name>
</gene>
<dbReference type="Gene3D" id="2.50.20.10">
    <property type="entry name" value="Lipoprotein localisation LolA/LolB/LppX"/>
    <property type="match status" value="1"/>
</dbReference>
<evidence type="ECO:0000313" key="2">
    <source>
        <dbReference type="EMBL" id="KPJ53358.1"/>
    </source>
</evidence>